<dbReference type="Proteomes" id="UP000531581">
    <property type="component" value="Unassembled WGS sequence"/>
</dbReference>
<evidence type="ECO:0000256" key="1">
    <source>
        <dbReference type="SAM" id="SignalP"/>
    </source>
</evidence>
<feature type="signal peptide" evidence="1">
    <location>
        <begin position="1"/>
        <end position="21"/>
    </location>
</feature>
<gene>
    <name evidence="3" type="ORF">HLV41_19735</name>
</gene>
<evidence type="ECO:0000259" key="2">
    <source>
        <dbReference type="Pfam" id="PF03713"/>
    </source>
</evidence>
<reference evidence="3 4" key="1">
    <citation type="submission" date="2020-05" db="EMBL/GenBank/DDBJ databases">
        <title>Draft Genome Sequences of Sphingomonas sp. Isolated from the International Space Station.</title>
        <authorList>
            <person name="Bijlani S."/>
            <person name="Singh N.K."/>
            <person name="Mason C.E."/>
            <person name="Wang C.C."/>
            <person name="Venkateswaran K."/>
        </authorList>
    </citation>
    <scope>NUCLEOTIDE SEQUENCE [LARGE SCALE GENOMIC DNA]</scope>
    <source>
        <strain evidence="3">ISS-IIF7SWP</strain>
    </source>
</reference>
<feature type="chain" id="PRO_5031408546" evidence="1">
    <location>
        <begin position="22"/>
        <end position="129"/>
    </location>
</feature>
<dbReference type="InterPro" id="IPR012347">
    <property type="entry name" value="Ferritin-like"/>
</dbReference>
<evidence type="ECO:0000313" key="3">
    <source>
        <dbReference type="EMBL" id="NVP33269.1"/>
    </source>
</evidence>
<dbReference type="Gene3D" id="1.20.1260.10">
    <property type="match status" value="1"/>
</dbReference>
<keyword evidence="1" id="KW-0732">Signal</keyword>
<organism evidence="3 4">
    <name type="scientific">Sphingomonas sanguinis</name>
    <dbReference type="NCBI Taxonomy" id="33051"/>
    <lineage>
        <taxon>Bacteria</taxon>
        <taxon>Pseudomonadati</taxon>
        <taxon>Pseudomonadota</taxon>
        <taxon>Alphaproteobacteria</taxon>
        <taxon>Sphingomonadales</taxon>
        <taxon>Sphingomonadaceae</taxon>
        <taxon>Sphingomonas</taxon>
    </lineage>
</organism>
<comment type="caution">
    <text evidence="3">The sequence shown here is derived from an EMBL/GenBank/DDBJ whole genome shotgun (WGS) entry which is preliminary data.</text>
</comment>
<dbReference type="InterPro" id="IPR005183">
    <property type="entry name" value="DUF305_CopM-like"/>
</dbReference>
<sequence length="129" mass="14543">MKRSGMAFAPLLLLAAGPVLAQEAMHGMDHGKMGRSDTGMMKPTPANPYPRAEMEMHRKMMSAVGTDATETWARKMIEHHRGAIAMSQIVLRETRDAKVRDMATKSSAEQRREIDELQAWLREHGKRTQ</sequence>
<dbReference type="Pfam" id="PF03713">
    <property type="entry name" value="DUF305"/>
    <property type="match status" value="1"/>
</dbReference>
<name>A0A7Y7USQ8_9SPHN</name>
<dbReference type="AlphaFoldDB" id="A0A7Y7USQ8"/>
<dbReference type="PANTHER" id="PTHR36933">
    <property type="entry name" value="SLL0788 PROTEIN"/>
    <property type="match status" value="1"/>
</dbReference>
<dbReference type="PANTHER" id="PTHR36933:SF1">
    <property type="entry name" value="SLL0788 PROTEIN"/>
    <property type="match status" value="1"/>
</dbReference>
<evidence type="ECO:0000313" key="4">
    <source>
        <dbReference type="Proteomes" id="UP000531581"/>
    </source>
</evidence>
<dbReference type="EMBL" id="JABYQV010000031">
    <property type="protein sequence ID" value="NVP33269.1"/>
    <property type="molecule type" value="Genomic_DNA"/>
</dbReference>
<proteinExistence type="predicted"/>
<protein>
    <submittedName>
        <fullName evidence="3">DUF305 domain-containing protein</fullName>
    </submittedName>
</protein>
<feature type="domain" description="DUF305" evidence="2">
    <location>
        <begin position="34"/>
        <end position="121"/>
    </location>
</feature>
<accession>A0A7Y7USQ8</accession>